<dbReference type="Gene3D" id="2.60.40.3960">
    <property type="entry name" value="Velvet domain"/>
    <property type="match status" value="1"/>
</dbReference>
<feature type="region of interest" description="Disordered" evidence="5">
    <location>
        <begin position="1"/>
        <end position="40"/>
    </location>
</feature>
<evidence type="ECO:0000256" key="1">
    <source>
        <dbReference type="ARBA" id="ARBA00004123"/>
    </source>
</evidence>
<reference evidence="7 8" key="1">
    <citation type="journal article" date="2012" name="Science">
        <title>The Paleozoic origin of enzymatic lignin decomposition reconstructed from 31 fungal genomes.</title>
        <authorList>
            <person name="Floudas D."/>
            <person name="Binder M."/>
            <person name="Riley R."/>
            <person name="Barry K."/>
            <person name="Blanchette R.A."/>
            <person name="Henrissat B."/>
            <person name="Martinez A.T."/>
            <person name="Otillar R."/>
            <person name="Spatafora J.W."/>
            <person name="Yadav J.S."/>
            <person name="Aerts A."/>
            <person name="Benoit I."/>
            <person name="Boyd A."/>
            <person name="Carlson A."/>
            <person name="Copeland A."/>
            <person name="Coutinho P.M."/>
            <person name="de Vries R.P."/>
            <person name="Ferreira P."/>
            <person name="Findley K."/>
            <person name="Foster B."/>
            <person name="Gaskell J."/>
            <person name="Glotzer D."/>
            <person name="Gorecki P."/>
            <person name="Heitman J."/>
            <person name="Hesse C."/>
            <person name="Hori C."/>
            <person name="Igarashi K."/>
            <person name="Jurgens J.A."/>
            <person name="Kallen N."/>
            <person name="Kersten P."/>
            <person name="Kohler A."/>
            <person name="Kuees U."/>
            <person name="Kumar T.K.A."/>
            <person name="Kuo A."/>
            <person name="LaButti K."/>
            <person name="Larrondo L.F."/>
            <person name="Lindquist E."/>
            <person name="Ling A."/>
            <person name="Lombard V."/>
            <person name="Lucas S."/>
            <person name="Lundell T."/>
            <person name="Martin R."/>
            <person name="McLaughlin D.J."/>
            <person name="Morgenstern I."/>
            <person name="Morin E."/>
            <person name="Murat C."/>
            <person name="Nagy L.G."/>
            <person name="Nolan M."/>
            <person name="Ohm R.A."/>
            <person name="Patyshakuliyeva A."/>
            <person name="Rokas A."/>
            <person name="Ruiz-Duenas F.J."/>
            <person name="Sabat G."/>
            <person name="Salamov A."/>
            <person name="Samejima M."/>
            <person name="Schmutz J."/>
            <person name="Slot J.C."/>
            <person name="St John F."/>
            <person name="Stenlid J."/>
            <person name="Sun H."/>
            <person name="Sun S."/>
            <person name="Syed K."/>
            <person name="Tsang A."/>
            <person name="Wiebenga A."/>
            <person name="Young D."/>
            <person name="Pisabarro A."/>
            <person name="Eastwood D.C."/>
            <person name="Martin F."/>
            <person name="Cullen D."/>
            <person name="Grigoriev I.V."/>
            <person name="Hibbett D.S."/>
        </authorList>
    </citation>
    <scope>NUCLEOTIDE SEQUENCE [LARGE SCALE GENOMIC DNA]</scope>
    <source>
        <strain evidence="7 8">MD-104</strain>
    </source>
</reference>
<dbReference type="AlphaFoldDB" id="A0A2H3JQ84"/>
<dbReference type="InterPro" id="IPR038491">
    <property type="entry name" value="Velvet_dom_sf"/>
</dbReference>
<protein>
    <recommendedName>
        <fullName evidence="6">Velvet domain-containing protein</fullName>
    </recommendedName>
</protein>
<dbReference type="STRING" id="742152.A0A2H3JQ84"/>
<comment type="subcellular location">
    <subcellularLocation>
        <location evidence="1">Nucleus</location>
    </subcellularLocation>
</comment>
<gene>
    <name evidence="7" type="ORF">WOLCODRAFT_26483</name>
</gene>
<organism evidence="7 8">
    <name type="scientific">Wolfiporia cocos (strain MD-104)</name>
    <name type="common">Brown rot fungus</name>
    <dbReference type="NCBI Taxonomy" id="742152"/>
    <lineage>
        <taxon>Eukaryota</taxon>
        <taxon>Fungi</taxon>
        <taxon>Dikarya</taxon>
        <taxon>Basidiomycota</taxon>
        <taxon>Agaricomycotina</taxon>
        <taxon>Agaricomycetes</taxon>
        <taxon>Polyporales</taxon>
        <taxon>Phaeolaceae</taxon>
        <taxon>Wolfiporia</taxon>
    </lineage>
</organism>
<keyword evidence="4" id="KW-0539">Nucleus</keyword>
<dbReference type="InterPro" id="IPR021740">
    <property type="entry name" value="Velvet"/>
</dbReference>
<evidence type="ECO:0000313" key="7">
    <source>
        <dbReference type="EMBL" id="PCH44071.1"/>
    </source>
</evidence>
<feature type="compositionally biased region" description="Pro residues" evidence="5">
    <location>
        <begin position="163"/>
        <end position="172"/>
    </location>
</feature>
<feature type="compositionally biased region" description="Low complexity" evidence="5">
    <location>
        <begin position="201"/>
        <end position="216"/>
    </location>
</feature>
<accession>A0A2H3JQ84</accession>
<dbReference type="OMA" id="CEIEESA"/>
<evidence type="ECO:0000313" key="8">
    <source>
        <dbReference type="Proteomes" id="UP000218811"/>
    </source>
</evidence>
<keyword evidence="8" id="KW-1185">Reference proteome</keyword>
<keyword evidence="3" id="KW-0804">Transcription</keyword>
<evidence type="ECO:0000256" key="4">
    <source>
        <dbReference type="ARBA" id="ARBA00023242"/>
    </source>
</evidence>
<feature type="compositionally biased region" description="Basic and acidic residues" evidence="5">
    <location>
        <begin position="225"/>
        <end position="235"/>
    </location>
</feature>
<feature type="region of interest" description="Disordered" evidence="5">
    <location>
        <begin position="130"/>
        <end position="235"/>
    </location>
</feature>
<evidence type="ECO:0000256" key="5">
    <source>
        <dbReference type="SAM" id="MobiDB-lite"/>
    </source>
</evidence>
<evidence type="ECO:0000259" key="6">
    <source>
        <dbReference type="PROSITE" id="PS51821"/>
    </source>
</evidence>
<feature type="region of interest" description="Disordered" evidence="5">
    <location>
        <begin position="381"/>
        <end position="419"/>
    </location>
</feature>
<dbReference type="Pfam" id="PF11754">
    <property type="entry name" value="Velvet"/>
    <property type="match status" value="1"/>
</dbReference>
<feature type="domain" description="Velvet" evidence="6">
    <location>
        <begin position="58"/>
        <end position="354"/>
    </location>
</feature>
<proteinExistence type="predicted"/>
<dbReference type="PANTHER" id="PTHR33572">
    <property type="entry name" value="SPORE DEVELOPMENT REGULATOR VOSA"/>
    <property type="match status" value="1"/>
</dbReference>
<feature type="compositionally biased region" description="Acidic residues" evidence="5">
    <location>
        <begin position="410"/>
        <end position="419"/>
    </location>
</feature>
<dbReference type="PANTHER" id="PTHR33572:SF3">
    <property type="entry name" value="VELVET COMPLEX SUBUNIT B"/>
    <property type="match status" value="1"/>
</dbReference>
<dbReference type="PROSITE" id="PS51821">
    <property type="entry name" value="VELVET"/>
    <property type="match status" value="1"/>
</dbReference>
<keyword evidence="2" id="KW-0805">Transcription regulation</keyword>
<dbReference type="EMBL" id="KB468157">
    <property type="protein sequence ID" value="PCH44071.1"/>
    <property type="molecule type" value="Genomic_DNA"/>
</dbReference>
<dbReference type="Proteomes" id="UP000218811">
    <property type="component" value="Unassembled WGS sequence"/>
</dbReference>
<dbReference type="GO" id="GO:0005634">
    <property type="term" value="C:nucleus"/>
    <property type="evidence" value="ECO:0007669"/>
    <property type="project" value="UniProtKB-SubCell"/>
</dbReference>
<evidence type="ECO:0000256" key="3">
    <source>
        <dbReference type="ARBA" id="ARBA00023163"/>
    </source>
</evidence>
<name>A0A2H3JQ84_WOLCO</name>
<evidence type="ECO:0000256" key="2">
    <source>
        <dbReference type="ARBA" id="ARBA00023015"/>
    </source>
</evidence>
<sequence>MNPAGSLRPGSRPREADCAASSRRPLRTPSAMPPRPVVPISDAKIGRPVAFAAGPYAGRTIRAELDELQKADVGRKYGRKDRRPIDPPPVVQLRLFELDHAGVEREIERYDDVKTFGVMCHVDLFPVPPQDEDGAAASDSDERNAAAGYPQSHSANMYAPAPSALPPHPPPAFHTRSAPQANPYYQRAESSSSSRGPYGAHYPSPSYFPHSPTSPHAKAPPSPEHTSRALPERAPRDPDVVAYLDGFPIRESAANTGALIGAKFVQTVALEHKGRNALMFVFPDLAVKDEGTFVLRYRVFDLFSLAAGDAGVPVLAECFGGPFRIYSTKDFPGLRRSTDLTKHLALYGVRLNFRTHKRKRLKQCEIEESARRTAAAGARGLHPATFGAGAGAGAVGHEREHEQSEGASSAEEDELAYDY</sequence>
<dbReference type="InterPro" id="IPR037525">
    <property type="entry name" value="Velvet_dom"/>
</dbReference>
<dbReference type="OrthoDB" id="5599552at2759"/>